<dbReference type="InterPro" id="IPR009057">
    <property type="entry name" value="Homeodomain-like_sf"/>
</dbReference>
<dbReference type="RefSeq" id="WP_100414868.1">
    <property type="nucleotide sequence ID" value="NZ_PGEZ01000001.1"/>
</dbReference>
<dbReference type="Pfam" id="PF00440">
    <property type="entry name" value="TetR_N"/>
    <property type="match status" value="1"/>
</dbReference>
<dbReference type="PROSITE" id="PS50977">
    <property type="entry name" value="HTH_TETR_2"/>
    <property type="match status" value="1"/>
</dbReference>
<gene>
    <name evidence="4" type="ORF">CLV56_2404</name>
</gene>
<evidence type="ECO:0000256" key="1">
    <source>
        <dbReference type="ARBA" id="ARBA00023125"/>
    </source>
</evidence>
<dbReference type="GO" id="GO:0003700">
    <property type="term" value="F:DNA-binding transcription factor activity"/>
    <property type="evidence" value="ECO:0007669"/>
    <property type="project" value="TreeGrafter"/>
</dbReference>
<keyword evidence="1 2" id="KW-0238">DNA-binding</keyword>
<dbReference type="PANTHER" id="PTHR30055:SF235">
    <property type="entry name" value="TRANSCRIPTIONAL REGULATORY PROTEIN"/>
    <property type="match status" value="1"/>
</dbReference>
<evidence type="ECO:0000313" key="5">
    <source>
        <dbReference type="Proteomes" id="UP000230842"/>
    </source>
</evidence>
<organism evidence="4 5">
    <name type="scientific">Mumia flava</name>
    <dbReference type="NCBI Taxonomy" id="1348852"/>
    <lineage>
        <taxon>Bacteria</taxon>
        <taxon>Bacillati</taxon>
        <taxon>Actinomycetota</taxon>
        <taxon>Actinomycetes</taxon>
        <taxon>Propionibacteriales</taxon>
        <taxon>Nocardioidaceae</taxon>
        <taxon>Mumia</taxon>
    </lineage>
</organism>
<dbReference type="Gene3D" id="1.10.357.10">
    <property type="entry name" value="Tetracycline Repressor, domain 2"/>
    <property type="match status" value="1"/>
</dbReference>
<dbReference type="Proteomes" id="UP000230842">
    <property type="component" value="Unassembled WGS sequence"/>
</dbReference>
<feature type="domain" description="HTH tetR-type" evidence="3">
    <location>
        <begin position="10"/>
        <end position="70"/>
    </location>
</feature>
<evidence type="ECO:0000256" key="2">
    <source>
        <dbReference type="PROSITE-ProRule" id="PRU00335"/>
    </source>
</evidence>
<proteinExistence type="predicted"/>
<reference evidence="4 5" key="1">
    <citation type="submission" date="2017-11" db="EMBL/GenBank/DDBJ databases">
        <title>Genomic Encyclopedia of Archaeal and Bacterial Type Strains, Phase II (KMG-II): From Individual Species to Whole Genera.</title>
        <authorList>
            <person name="Goeker M."/>
        </authorList>
    </citation>
    <scope>NUCLEOTIDE SEQUENCE [LARGE SCALE GENOMIC DNA]</scope>
    <source>
        <strain evidence="4 5">DSM 27763</strain>
    </source>
</reference>
<dbReference type="OrthoDB" id="3210235at2"/>
<name>A0A2M9BJP8_9ACTN</name>
<evidence type="ECO:0000259" key="3">
    <source>
        <dbReference type="PROSITE" id="PS50977"/>
    </source>
</evidence>
<dbReference type="InterPro" id="IPR041678">
    <property type="entry name" value="TetR_C_16"/>
</dbReference>
<dbReference type="GO" id="GO:0000976">
    <property type="term" value="F:transcription cis-regulatory region binding"/>
    <property type="evidence" value="ECO:0007669"/>
    <property type="project" value="TreeGrafter"/>
</dbReference>
<dbReference type="InterPro" id="IPR050109">
    <property type="entry name" value="HTH-type_TetR-like_transc_reg"/>
</dbReference>
<dbReference type="EMBL" id="PGEZ01000001">
    <property type="protein sequence ID" value="PJJ58159.1"/>
    <property type="molecule type" value="Genomic_DNA"/>
</dbReference>
<feature type="DNA-binding region" description="H-T-H motif" evidence="2">
    <location>
        <begin position="33"/>
        <end position="52"/>
    </location>
</feature>
<comment type="caution">
    <text evidence="4">The sequence shown here is derived from an EMBL/GenBank/DDBJ whole genome shotgun (WGS) entry which is preliminary data.</text>
</comment>
<dbReference type="InterPro" id="IPR036271">
    <property type="entry name" value="Tet_transcr_reg_TetR-rel_C_sf"/>
</dbReference>
<evidence type="ECO:0000313" key="4">
    <source>
        <dbReference type="EMBL" id="PJJ58159.1"/>
    </source>
</evidence>
<accession>A0A2M9BJP8</accession>
<dbReference type="InterPro" id="IPR001647">
    <property type="entry name" value="HTH_TetR"/>
</dbReference>
<dbReference type="SUPFAM" id="SSF48498">
    <property type="entry name" value="Tetracyclin repressor-like, C-terminal domain"/>
    <property type="match status" value="1"/>
</dbReference>
<protein>
    <submittedName>
        <fullName evidence="4">Regulatory TetR family protein</fullName>
    </submittedName>
</protein>
<dbReference type="Gene3D" id="1.10.10.60">
    <property type="entry name" value="Homeodomain-like"/>
    <property type="match status" value="1"/>
</dbReference>
<sequence>MAAGRRPGSPDTRGEIVAAARAEFAVHGFAATSLRAVARRASVDPALVHHYFRDKADLADAAIVPAIDVEPFLAPVLAAPLERTGEALVESLVRAWDDPSWADAVTAAMRIGVGDVEQAGLLRALLTDGPIPVALRDRGLSDVAVCTAMSHVLGMMAARYVSRLEPLASMPRSEVVALHGPLVQQCLAVPVALSA</sequence>
<dbReference type="Pfam" id="PF17920">
    <property type="entry name" value="TetR_C_16"/>
    <property type="match status" value="1"/>
</dbReference>
<dbReference type="PANTHER" id="PTHR30055">
    <property type="entry name" value="HTH-TYPE TRANSCRIPTIONAL REGULATOR RUTR"/>
    <property type="match status" value="1"/>
</dbReference>
<dbReference type="SUPFAM" id="SSF46689">
    <property type="entry name" value="Homeodomain-like"/>
    <property type="match status" value="1"/>
</dbReference>
<dbReference type="AlphaFoldDB" id="A0A2M9BJP8"/>
<keyword evidence="5" id="KW-1185">Reference proteome</keyword>